<comment type="caution">
    <text evidence="2">The sequence shown here is derived from an EMBL/GenBank/DDBJ whole genome shotgun (WGS) entry which is preliminary data.</text>
</comment>
<keyword evidence="1" id="KW-0812">Transmembrane</keyword>
<protein>
    <submittedName>
        <fullName evidence="2">Diguanylate cyclase</fullName>
    </submittedName>
</protein>
<feature type="transmembrane region" description="Helical" evidence="1">
    <location>
        <begin position="9"/>
        <end position="30"/>
    </location>
</feature>
<dbReference type="RefSeq" id="WP_209556690.1">
    <property type="nucleotide sequence ID" value="NZ_JAEDXU010000002.1"/>
</dbReference>
<evidence type="ECO:0000313" key="3">
    <source>
        <dbReference type="Proteomes" id="UP000673375"/>
    </source>
</evidence>
<feature type="transmembrane region" description="Helical" evidence="1">
    <location>
        <begin position="62"/>
        <end position="78"/>
    </location>
</feature>
<keyword evidence="1" id="KW-1133">Transmembrane helix</keyword>
<evidence type="ECO:0000256" key="1">
    <source>
        <dbReference type="SAM" id="Phobius"/>
    </source>
</evidence>
<dbReference type="EMBL" id="JAEDXU010000002">
    <property type="protein sequence ID" value="MBP1045886.1"/>
    <property type="molecule type" value="Genomic_DNA"/>
</dbReference>
<sequence length="283" mass="32815">MNDNNKRGVIMDLSLLGFMTVVLLTAIFMSVGPNTFFFNLICLMITFILVIITYFTNIVTGLIFNLLFFFGQLVYVFYVSMYKDGFTLGYAFWLIVPPVLCLLIYGITLQLREQIAENIRLKRNNTRLSALDQETNLRTLNMFDEDFAVLSMGTQDHPAHLNMMVIRVRYWDSLKSRLTNDQTKELIHLITEQVNTYFNEQNFKYIIDHSVPTWGILTFHEINELKIIRARLKEDFQKKAAISEILGSVKIELVISISNYDKEENKTSTDLLAAGIKELQYDV</sequence>
<organism evidence="2 3">
    <name type="scientific">Enterococcus larvae</name>
    <dbReference type="NCBI Taxonomy" id="2794352"/>
    <lineage>
        <taxon>Bacteria</taxon>
        <taxon>Bacillati</taxon>
        <taxon>Bacillota</taxon>
        <taxon>Bacilli</taxon>
        <taxon>Lactobacillales</taxon>
        <taxon>Enterococcaceae</taxon>
        <taxon>Enterococcus</taxon>
    </lineage>
</organism>
<gene>
    <name evidence="2" type="ORF">I6N96_06300</name>
</gene>
<feature type="transmembrane region" description="Helical" evidence="1">
    <location>
        <begin position="90"/>
        <end position="111"/>
    </location>
</feature>
<reference evidence="2 3" key="1">
    <citation type="submission" date="2020-12" db="EMBL/GenBank/DDBJ databases">
        <title>Vagococcus allomyrinae sp. nov. and Enterococcus lavae sp. nov., isolated from the larvae of Allomyrina dichotoma.</title>
        <authorList>
            <person name="Lee S.D."/>
        </authorList>
    </citation>
    <scope>NUCLEOTIDE SEQUENCE [LARGE SCALE GENOMIC DNA]</scope>
    <source>
        <strain evidence="2 3">BWM-S5</strain>
    </source>
</reference>
<name>A0ABS4CGY5_9ENTE</name>
<keyword evidence="3" id="KW-1185">Reference proteome</keyword>
<feature type="transmembrane region" description="Helical" evidence="1">
    <location>
        <begin position="36"/>
        <end position="55"/>
    </location>
</feature>
<evidence type="ECO:0000313" key="2">
    <source>
        <dbReference type="EMBL" id="MBP1045886.1"/>
    </source>
</evidence>
<accession>A0ABS4CGY5</accession>
<proteinExistence type="predicted"/>
<dbReference type="Proteomes" id="UP000673375">
    <property type="component" value="Unassembled WGS sequence"/>
</dbReference>
<keyword evidence="1" id="KW-0472">Membrane</keyword>